<dbReference type="PANTHER" id="PTHR43619">
    <property type="entry name" value="S-ADENOSYL-L-METHIONINE-DEPENDENT METHYLTRANSFERASE YKTD-RELATED"/>
    <property type="match status" value="1"/>
</dbReference>
<keyword evidence="3 6" id="KW-0489">Methyltransferase</keyword>
<comment type="caution">
    <text evidence="7">The sequence shown here is derived from an EMBL/GenBank/DDBJ whole genome shotgun (WGS) entry which is preliminary data.</text>
</comment>
<name>A0A1A2YY33_9MYCO</name>
<dbReference type="EMBL" id="LZKI01000074">
    <property type="protein sequence ID" value="OBI42162.1"/>
    <property type="molecule type" value="Genomic_DNA"/>
</dbReference>
<dbReference type="SUPFAM" id="SSF53335">
    <property type="entry name" value="S-adenosyl-L-methionine-dependent methyltransferases"/>
    <property type="match status" value="1"/>
</dbReference>
<evidence type="ECO:0000256" key="5">
    <source>
        <dbReference type="ARBA" id="ARBA00022691"/>
    </source>
</evidence>
<keyword evidence="4 7" id="KW-0808">Transferase</keyword>
<comment type="function">
    <text evidence="1 6">Exhibits S-adenosyl-L-methionine-dependent methyltransferase activity.</text>
</comment>
<dbReference type="AlphaFoldDB" id="A0A1A2YY33"/>
<comment type="similarity">
    <text evidence="2 6">Belongs to the UPF0677 family.</text>
</comment>
<sequence length="280" mass="30860">MSGPAHTITHVSDTARWTALHRATESARPDALFNDHLAERLAGEQGRAIVAGVPWTDRSGCWLVARTKLIDDAIADALAHGCDRVLNLAAGLDTRPYRLDLPPDLIWIEADLPKLLAEKTQVLADQTPRCRLNRIPVDLADPHARDSFFSEALDGATKAFVLTEGLSMYLEASDIAALSGAIKRPQVAWWMIDFAFPGLKERVNKNVAGISENAPFKFAPENGLAFFEELGWRAVEAESLMVAANRFGRLPIWMRPLAWLRSDLRRPGGRPTSAIALLTH</sequence>
<organism evidence="7 8">
    <name type="scientific">Mycobacterium colombiense</name>
    <dbReference type="NCBI Taxonomy" id="339268"/>
    <lineage>
        <taxon>Bacteria</taxon>
        <taxon>Bacillati</taxon>
        <taxon>Actinomycetota</taxon>
        <taxon>Actinomycetes</taxon>
        <taxon>Mycobacteriales</taxon>
        <taxon>Mycobacteriaceae</taxon>
        <taxon>Mycobacterium</taxon>
        <taxon>Mycobacterium avium complex (MAC)</taxon>
    </lineage>
</organism>
<proteinExistence type="inferred from homology"/>
<dbReference type="Pfam" id="PF04072">
    <property type="entry name" value="LCM"/>
    <property type="match status" value="1"/>
</dbReference>
<reference evidence="7 8" key="1">
    <citation type="submission" date="2016-06" db="EMBL/GenBank/DDBJ databases">
        <authorList>
            <person name="Kjaerup R.B."/>
            <person name="Dalgaard T.S."/>
            <person name="Juul-Madsen H.R."/>
        </authorList>
    </citation>
    <scope>NUCLEOTIDE SEQUENCE [LARGE SCALE GENOMIC DNA]</scope>
    <source>
        <strain evidence="7 8">E1334</strain>
    </source>
</reference>
<dbReference type="InterPro" id="IPR007213">
    <property type="entry name" value="Ppm1/Ppm2/Tcmp"/>
</dbReference>
<gene>
    <name evidence="7" type="ORF">A5708_22320</name>
</gene>
<dbReference type="InterPro" id="IPR029063">
    <property type="entry name" value="SAM-dependent_MTases_sf"/>
</dbReference>
<evidence type="ECO:0000256" key="4">
    <source>
        <dbReference type="ARBA" id="ARBA00022679"/>
    </source>
</evidence>
<protein>
    <recommendedName>
        <fullName evidence="6">S-adenosyl-L-methionine-dependent methyltransferase</fullName>
        <ecNumber evidence="6">2.1.1.-</ecNumber>
    </recommendedName>
</protein>
<evidence type="ECO:0000256" key="2">
    <source>
        <dbReference type="ARBA" id="ARBA00008138"/>
    </source>
</evidence>
<dbReference type="NCBIfam" id="TIGR00027">
    <property type="entry name" value="mthyl_TIGR00027"/>
    <property type="match status" value="1"/>
</dbReference>
<dbReference type="InterPro" id="IPR011610">
    <property type="entry name" value="SAM_mthyl_Trfase_ML2640-like"/>
</dbReference>
<dbReference type="GO" id="GO:0032259">
    <property type="term" value="P:methylation"/>
    <property type="evidence" value="ECO:0007669"/>
    <property type="project" value="UniProtKB-KW"/>
</dbReference>
<dbReference type="EC" id="2.1.1.-" evidence="6"/>
<keyword evidence="5 6" id="KW-0949">S-adenosyl-L-methionine</keyword>
<evidence type="ECO:0000256" key="6">
    <source>
        <dbReference type="RuleBase" id="RU362030"/>
    </source>
</evidence>
<evidence type="ECO:0000313" key="8">
    <source>
        <dbReference type="Proteomes" id="UP000091846"/>
    </source>
</evidence>
<dbReference type="GO" id="GO:0008168">
    <property type="term" value="F:methyltransferase activity"/>
    <property type="evidence" value="ECO:0007669"/>
    <property type="project" value="UniProtKB-UniRule"/>
</dbReference>
<accession>A0A1A2YY33</accession>
<dbReference type="Proteomes" id="UP000091846">
    <property type="component" value="Unassembled WGS sequence"/>
</dbReference>
<dbReference type="PANTHER" id="PTHR43619:SF2">
    <property type="entry name" value="S-ADENOSYL-L-METHIONINE-DEPENDENT METHYLTRANSFERASES SUPERFAMILY PROTEIN"/>
    <property type="match status" value="1"/>
</dbReference>
<evidence type="ECO:0000256" key="1">
    <source>
        <dbReference type="ARBA" id="ARBA00003907"/>
    </source>
</evidence>
<dbReference type="Gene3D" id="3.40.50.150">
    <property type="entry name" value="Vaccinia Virus protein VP39"/>
    <property type="match status" value="1"/>
</dbReference>
<dbReference type="OrthoDB" id="9806164at2"/>
<evidence type="ECO:0000313" key="7">
    <source>
        <dbReference type="EMBL" id="OBI42162.1"/>
    </source>
</evidence>
<evidence type="ECO:0000256" key="3">
    <source>
        <dbReference type="ARBA" id="ARBA00022603"/>
    </source>
</evidence>
<dbReference type="RefSeq" id="WP_065028718.1">
    <property type="nucleotide sequence ID" value="NZ_LZKI01000074.1"/>
</dbReference>